<proteinExistence type="predicted"/>
<dbReference type="Proteomes" id="UP001431783">
    <property type="component" value="Unassembled WGS sequence"/>
</dbReference>
<dbReference type="InterPro" id="IPR011990">
    <property type="entry name" value="TPR-like_helical_dom_sf"/>
</dbReference>
<reference evidence="9 10" key="1">
    <citation type="submission" date="2023-03" db="EMBL/GenBank/DDBJ databases">
        <title>Genome insight into feeding habits of ladybird beetles.</title>
        <authorList>
            <person name="Li H.-S."/>
            <person name="Huang Y.-H."/>
            <person name="Pang H."/>
        </authorList>
    </citation>
    <scope>NUCLEOTIDE SEQUENCE [LARGE SCALE GENOMIC DNA]</scope>
    <source>
        <strain evidence="9">SYSU_2023b</strain>
        <tissue evidence="9">Whole body</tissue>
    </source>
</reference>
<dbReference type="GO" id="GO:0008017">
    <property type="term" value="F:microtubule binding"/>
    <property type="evidence" value="ECO:0007669"/>
    <property type="project" value="TreeGrafter"/>
</dbReference>
<dbReference type="PANTHER" id="PTHR16056:SF16">
    <property type="entry name" value="REGULATOR OF MICROTUBULE DYNAMICS PROTEIN 1"/>
    <property type="match status" value="1"/>
</dbReference>
<gene>
    <name evidence="9" type="ORF">WA026_016703</name>
</gene>
<name>A0AAW1UZ92_9CUCU</name>
<protein>
    <recommendedName>
        <fullName evidence="7">Regulator of microtubule dynamics protein 1</fullName>
    </recommendedName>
    <alternativeName>
        <fullName evidence="8">Protein FAM82B</fullName>
    </alternativeName>
</protein>
<dbReference type="GO" id="GO:0097431">
    <property type="term" value="C:mitotic spindle pole"/>
    <property type="evidence" value="ECO:0007669"/>
    <property type="project" value="TreeGrafter"/>
</dbReference>
<evidence type="ECO:0000256" key="1">
    <source>
        <dbReference type="ARBA" id="ARBA00004245"/>
    </source>
</evidence>
<dbReference type="EMBL" id="JARQZJ010000100">
    <property type="protein sequence ID" value="KAK9886423.1"/>
    <property type="molecule type" value="Genomic_DNA"/>
</dbReference>
<dbReference type="InterPro" id="IPR049039">
    <property type="entry name" value="RMD1-3_a_helical_rpt"/>
</dbReference>
<dbReference type="AlphaFoldDB" id="A0AAW1UZ92"/>
<evidence type="ECO:0000256" key="4">
    <source>
        <dbReference type="ARBA" id="ARBA00022737"/>
    </source>
</evidence>
<dbReference type="GO" id="GO:0005739">
    <property type="term" value="C:mitochondrion"/>
    <property type="evidence" value="ECO:0007669"/>
    <property type="project" value="TreeGrafter"/>
</dbReference>
<dbReference type="Gene3D" id="1.25.40.10">
    <property type="entry name" value="Tetratricopeptide repeat domain"/>
    <property type="match status" value="1"/>
</dbReference>
<sequence length="277" mass="31983">MTLIMLSFSALLATLFIFTATTMLCMIQIALPKEQKTHFKRYERRSRCYKNEYEDDVKLEKSETEDQSLQATTQTIKTLQQELDEVDQGLRGSIDTELCLKQLEYLNRKYPDQAEILCMIGMAHQKLAFATEDLSVRKYHIDRGMAACQTSLEINCNQSEAHKWIAILIGLNGETQTTKEKIESGKLFKKHLDAAIGLKPEDPVLQHLAGRFCYEISSLNWVEQKLVKNAFPEPLNCTYDKALLLLLKCERLYEPGWKENRLFIAKCYIAKKITDKQ</sequence>
<dbReference type="GO" id="GO:0005876">
    <property type="term" value="C:spindle microtubule"/>
    <property type="evidence" value="ECO:0007669"/>
    <property type="project" value="TreeGrafter"/>
</dbReference>
<keyword evidence="3" id="KW-0963">Cytoplasm</keyword>
<accession>A0AAW1UZ92</accession>
<evidence type="ECO:0000313" key="9">
    <source>
        <dbReference type="EMBL" id="KAK9886423.1"/>
    </source>
</evidence>
<keyword evidence="10" id="KW-1185">Reference proteome</keyword>
<evidence type="ECO:0000256" key="5">
    <source>
        <dbReference type="ARBA" id="ARBA00022803"/>
    </source>
</evidence>
<evidence type="ECO:0000256" key="7">
    <source>
        <dbReference type="ARBA" id="ARBA00039966"/>
    </source>
</evidence>
<evidence type="ECO:0000256" key="8">
    <source>
        <dbReference type="ARBA" id="ARBA00041958"/>
    </source>
</evidence>
<evidence type="ECO:0000256" key="6">
    <source>
        <dbReference type="ARBA" id="ARBA00023212"/>
    </source>
</evidence>
<evidence type="ECO:0000256" key="3">
    <source>
        <dbReference type="ARBA" id="ARBA00022490"/>
    </source>
</evidence>
<evidence type="ECO:0000313" key="10">
    <source>
        <dbReference type="Proteomes" id="UP001431783"/>
    </source>
</evidence>
<keyword evidence="4" id="KW-0677">Repeat</keyword>
<keyword evidence="6" id="KW-0206">Cytoskeleton</keyword>
<comment type="caution">
    <text evidence="9">The sequence shown here is derived from an EMBL/GenBank/DDBJ whole genome shotgun (WGS) entry which is preliminary data.</text>
</comment>
<comment type="subcellular location">
    <subcellularLocation>
        <location evidence="1">Cytoplasm</location>
        <location evidence="1">Cytoskeleton</location>
    </subcellularLocation>
</comment>
<dbReference type="Pfam" id="PF21033">
    <property type="entry name" value="RMD1-3"/>
    <property type="match status" value="1"/>
</dbReference>
<keyword evidence="5" id="KW-0802">TPR repeat</keyword>
<evidence type="ECO:0000256" key="2">
    <source>
        <dbReference type="ARBA" id="ARBA00011375"/>
    </source>
</evidence>
<dbReference type="PANTHER" id="PTHR16056">
    <property type="entry name" value="REGULATOR OF MICROTUBULE DYNAMICS PROTEIN"/>
    <property type="match status" value="1"/>
</dbReference>
<comment type="subunit">
    <text evidence="2">Interacts with microtubules.</text>
</comment>
<organism evidence="9 10">
    <name type="scientific">Henosepilachna vigintioctopunctata</name>
    <dbReference type="NCBI Taxonomy" id="420089"/>
    <lineage>
        <taxon>Eukaryota</taxon>
        <taxon>Metazoa</taxon>
        <taxon>Ecdysozoa</taxon>
        <taxon>Arthropoda</taxon>
        <taxon>Hexapoda</taxon>
        <taxon>Insecta</taxon>
        <taxon>Pterygota</taxon>
        <taxon>Neoptera</taxon>
        <taxon>Endopterygota</taxon>
        <taxon>Coleoptera</taxon>
        <taxon>Polyphaga</taxon>
        <taxon>Cucujiformia</taxon>
        <taxon>Coccinelloidea</taxon>
        <taxon>Coccinellidae</taxon>
        <taxon>Epilachninae</taxon>
        <taxon>Epilachnini</taxon>
        <taxon>Henosepilachna</taxon>
    </lineage>
</organism>